<dbReference type="FunFam" id="3.30.2040.10:FF:000001">
    <property type="entry name" value="D-glutamate cyclase, mitochondrial"/>
    <property type="match status" value="1"/>
</dbReference>
<evidence type="ECO:0008006" key="4">
    <source>
        <dbReference type="Google" id="ProtNLM"/>
    </source>
</evidence>
<dbReference type="PANTHER" id="PTHR32022:SF10">
    <property type="entry name" value="D-GLUTAMATE CYCLASE, MITOCHONDRIAL"/>
    <property type="match status" value="1"/>
</dbReference>
<organism evidence="3">
    <name type="scientific">marine sediment metagenome</name>
    <dbReference type="NCBI Taxonomy" id="412755"/>
    <lineage>
        <taxon>unclassified sequences</taxon>
        <taxon>metagenomes</taxon>
        <taxon>ecological metagenomes</taxon>
    </lineage>
</organism>
<dbReference type="Gene3D" id="3.40.1640.10">
    <property type="entry name" value="PSTPO5379-like"/>
    <property type="match status" value="1"/>
</dbReference>
<comment type="caution">
    <text evidence="3">The sequence shown here is derived from an EMBL/GenBank/DDBJ whole genome shotgun (WGS) entry which is preliminary data.</text>
</comment>
<dbReference type="Pfam" id="PF07286">
    <property type="entry name" value="D-Glu_cyclase"/>
    <property type="match status" value="1"/>
</dbReference>
<dbReference type="AlphaFoldDB" id="A0A0F9R4W5"/>
<dbReference type="InterPro" id="IPR038021">
    <property type="entry name" value="Putative_hydro-lyase"/>
</dbReference>
<dbReference type="PANTHER" id="PTHR32022">
    <property type="entry name" value="D-GLUTAMATE CYCLASE, MITOCHONDRIAL"/>
    <property type="match status" value="1"/>
</dbReference>
<gene>
    <name evidence="3" type="ORF">LCGC14_0936840</name>
</gene>
<proteinExistence type="inferred from homology"/>
<dbReference type="SUPFAM" id="SSF160920">
    <property type="entry name" value="PSTPO5379-like"/>
    <property type="match status" value="1"/>
</dbReference>
<accession>A0A0F9R4W5</accession>
<sequence length="267" mass="28988">MAPHDHAQRYLTPDDVRLAARNGSLVGSTAGMAKGFVQVNLVILPEAQANGFLRFCQANPKPCPVLAVSEPGERQCDVLGKDLDIARDVPSYRIYRNGTFDGTLNDVSDVWRDDLVTFAIGCSFSFEHALLQNGVPVRHIEEGRNVPMYKTSIPLRPAGGFSGNMVVSMRPFRADAAIRAVQITTRFPQTHGAPVHLGDPSLIGIQSLNSPDYGDAVSIAYHEIPVFWACGVTPQQVLMDSGIEFAITHTPGHMLVTDIPESQVALL</sequence>
<dbReference type="InterPro" id="IPR009906">
    <property type="entry name" value="D-Glu_cyclase"/>
</dbReference>
<dbReference type="Gene3D" id="3.30.2040.10">
    <property type="entry name" value="PSTPO5379-like domain"/>
    <property type="match status" value="1"/>
</dbReference>
<dbReference type="GO" id="GO:0016829">
    <property type="term" value="F:lyase activity"/>
    <property type="evidence" value="ECO:0007669"/>
    <property type="project" value="UniProtKB-KW"/>
</dbReference>
<dbReference type="InterPro" id="IPR016938">
    <property type="entry name" value="UPF0317"/>
</dbReference>
<reference evidence="3" key="1">
    <citation type="journal article" date="2015" name="Nature">
        <title>Complex archaea that bridge the gap between prokaryotes and eukaryotes.</title>
        <authorList>
            <person name="Spang A."/>
            <person name="Saw J.H."/>
            <person name="Jorgensen S.L."/>
            <person name="Zaremba-Niedzwiedzka K."/>
            <person name="Martijn J."/>
            <person name="Lind A.E."/>
            <person name="van Eijk R."/>
            <person name="Schleper C."/>
            <person name="Guy L."/>
            <person name="Ettema T.J."/>
        </authorList>
    </citation>
    <scope>NUCLEOTIDE SEQUENCE</scope>
</reference>
<comment type="similarity">
    <text evidence="1">Belongs to the D-glutamate cyclase family.</text>
</comment>
<dbReference type="HAMAP" id="MF_01830">
    <property type="entry name" value="Hydro_lyase"/>
    <property type="match status" value="1"/>
</dbReference>
<dbReference type="EMBL" id="LAZR01003254">
    <property type="protein sequence ID" value="KKN20321.1"/>
    <property type="molecule type" value="Genomic_DNA"/>
</dbReference>
<evidence type="ECO:0000256" key="1">
    <source>
        <dbReference type="ARBA" id="ARBA00007896"/>
    </source>
</evidence>
<dbReference type="NCBIfam" id="NF003969">
    <property type="entry name" value="PRK05463.1"/>
    <property type="match status" value="1"/>
</dbReference>
<name>A0A0F9R4W5_9ZZZZ</name>
<keyword evidence="2" id="KW-0456">Lyase</keyword>
<protein>
    <recommendedName>
        <fullName evidence="4">Hydro-lyase</fullName>
    </recommendedName>
</protein>
<dbReference type="PIRSF" id="PIRSF029755">
    <property type="entry name" value="UCP029755"/>
    <property type="match status" value="1"/>
</dbReference>
<evidence type="ECO:0000313" key="3">
    <source>
        <dbReference type="EMBL" id="KKN20321.1"/>
    </source>
</evidence>
<evidence type="ECO:0000256" key="2">
    <source>
        <dbReference type="ARBA" id="ARBA00023239"/>
    </source>
</evidence>